<comment type="caution">
    <text evidence="1">The sequence shown here is derived from an EMBL/GenBank/DDBJ whole genome shotgun (WGS) entry which is preliminary data.</text>
</comment>
<organism evidence="1 2">
    <name type="scientific">Phyllobacterium trifolii</name>
    <dbReference type="NCBI Taxonomy" id="300193"/>
    <lineage>
        <taxon>Bacteria</taxon>
        <taxon>Pseudomonadati</taxon>
        <taxon>Pseudomonadota</taxon>
        <taxon>Alphaproteobacteria</taxon>
        <taxon>Hyphomicrobiales</taxon>
        <taxon>Phyllobacteriaceae</taxon>
        <taxon>Phyllobacterium</taxon>
    </lineage>
</organism>
<evidence type="ECO:0008006" key="3">
    <source>
        <dbReference type="Google" id="ProtNLM"/>
    </source>
</evidence>
<name>A0A839UAH4_9HYPH</name>
<gene>
    <name evidence="1" type="ORF">FHS21_003299</name>
</gene>
<keyword evidence="2" id="KW-1185">Reference proteome</keyword>
<proteinExistence type="predicted"/>
<dbReference type="Pfam" id="PF12086">
    <property type="entry name" value="DUF3563"/>
    <property type="match status" value="1"/>
</dbReference>
<evidence type="ECO:0000313" key="2">
    <source>
        <dbReference type="Proteomes" id="UP000554520"/>
    </source>
</evidence>
<evidence type="ECO:0000313" key="1">
    <source>
        <dbReference type="EMBL" id="MBB3146883.1"/>
    </source>
</evidence>
<reference evidence="1 2" key="1">
    <citation type="submission" date="2020-08" db="EMBL/GenBank/DDBJ databases">
        <title>Genomic Encyclopedia of Type Strains, Phase III (KMG-III): the genomes of soil and plant-associated and newly described type strains.</title>
        <authorList>
            <person name="Whitman W."/>
        </authorList>
    </citation>
    <scope>NUCLEOTIDE SEQUENCE [LARGE SCALE GENOMIC DNA]</scope>
    <source>
        <strain evidence="1 2">CECT 7015</strain>
    </source>
</reference>
<dbReference type="AlphaFoldDB" id="A0A839UAH4"/>
<dbReference type="EMBL" id="JACHXN010000009">
    <property type="protein sequence ID" value="MBB3146883.1"/>
    <property type="molecule type" value="Genomic_DNA"/>
</dbReference>
<dbReference type="InterPro" id="IPR021946">
    <property type="entry name" value="DUF3563"/>
</dbReference>
<accession>A0A839UAH4</accession>
<sequence>MKNYLSRFREFIVHDHAKVREEAYLNEAGSIIDLEYRQRQIDRGMFRQKNY</sequence>
<dbReference type="Proteomes" id="UP000554520">
    <property type="component" value="Unassembled WGS sequence"/>
</dbReference>
<dbReference type="RefSeq" id="WP_183662719.1">
    <property type="nucleotide sequence ID" value="NZ_JACHXN010000009.1"/>
</dbReference>
<protein>
    <recommendedName>
        <fullName evidence="3">DUF3563 domain-containing protein</fullName>
    </recommendedName>
</protein>